<feature type="chain" id="PRO_5038992672" evidence="2">
    <location>
        <begin position="22"/>
        <end position="171"/>
    </location>
</feature>
<dbReference type="Pfam" id="PF03640">
    <property type="entry name" value="Lipoprotein_15"/>
    <property type="match status" value="2"/>
</dbReference>
<dbReference type="RefSeq" id="WP_089300525.1">
    <property type="nucleotide sequence ID" value="NZ_FZNW01000005.1"/>
</dbReference>
<keyword evidence="2" id="KW-0732">Signal</keyword>
<gene>
    <name evidence="3" type="ORF">SAMN06265360_105217</name>
</gene>
<keyword evidence="3" id="KW-0449">Lipoprotein</keyword>
<name>A0A238W893_9PSEU</name>
<organism evidence="3 4">
    <name type="scientific">Haloechinothrix alba</name>
    <dbReference type="NCBI Taxonomy" id="664784"/>
    <lineage>
        <taxon>Bacteria</taxon>
        <taxon>Bacillati</taxon>
        <taxon>Actinomycetota</taxon>
        <taxon>Actinomycetes</taxon>
        <taxon>Pseudonocardiales</taxon>
        <taxon>Pseudonocardiaceae</taxon>
        <taxon>Haloechinothrix</taxon>
    </lineage>
</organism>
<feature type="region of interest" description="Disordered" evidence="1">
    <location>
        <begin position="17"/>
        <end position="53"/>
    </location>
</feature>
<dbReference type="PROSITE" id="PS51257">
    <property type="entry name" value="PROKAR_LIPOPROTEIN"/>
    <property type="match status" value="1"/>
</dbReference>
<dbReference type="GO" id="GO:0043448">
    <property type="term" value="P:alkane catabolic process"/>
    <property type="evidence" value="ECO:0007669"/>
    <property type="project" value="TreeGrafter"/>
</dbReference>
<dbReference type="Proteomes" id="UP000198348">
    <property type="component" value="Unassembled WGS sequence"/>
</dbReference>
<protein>
    <submittedName>
        <fullName evidence="3">Predicted lipoprotein with conserved Yx(FWY)xxD motif</fullName>
    </submittedName>
</protein>
<proteinExistence type="predicted"/>
<feature type="signal peptide" evidence="2">
    <location>
        <begin position="1"/>
        <end position="21"/>
    </location>
</feature>
<dbReference type="InterPro" id="IPR005297">
    <property type="entry name" value="Lipoprotein_repeat"/>
</dbReference>
<evidence type="ECO:0000313" key="4">
    <source>
        <dbReference type="Proteomes" id="UP000198348"/>
    </source>
</evidence>
<evidence type="ECO:0000313" key="3">
    <source>
        <dbReference type="EMBL" id="SNR42728.1"/>
    </source>
</evidence>
<feature type="compositionally biased region" description="Low complexity" evidence="1">
    <location>
        <begin position="21"/>
        <end position="53"/>
    </location>
</feature>
<evidence type="ECO:0000256" key="1">
    <source>
        <dbReference type="SAM" id="MobiDB-lite"/>
    </source>
</evidence>
<dbReference type="AlphaFoldDB" id="A0A238W893"/>
<keyword evidence="4" id="KW-1185">Reference proteome</keyword>
<accession>A0A238W893</accession>
<dbReference type="PANTHER" id="PTHR39335">
    <property type="entry name" value="BLL4220 PROTEIN"/>
    <property type="match status" value="1"/>
</dbReference>
<reference evidence="3 4" key="1">
    <citation type="submission" date="2017-06" db="EMBL/GenBank/DDBJ databases">
        <authorList>
            <person name="Kim H.J."/>
            <person name="Triplett B.A."/>
        </authorList>
    </citation>
    <scope>NUCLEOTIDE SEQUENCE [LARGE SCALE GENOMIC DNA]</scope>
    <source>
        <strain evidence="3 4">DSM 45207</strain>
    </source>
</reference>
<sequence>MRRIAVLAAVLAMTLSGCGTGSEPSGEPGSTTGAGPATGGTPAETTATTDADTGTLVTTEDSEFGEMLFDGRGQAIYLFDRETSSEPECYDACAAAWPPVLTDGAPRAGGDAEDDLLGTTERADGSVQVTYAGRPLYFYADEDPGEVKCHNVDEYGGLWLVVTPGGEAAPA</sequence>
<dbReference type="OrthoDB" id="597632at2"/>
<dbReference type="EMBL" id="FZNW01000005">
    <property type="protein sequence ID" value="SNR42728.1"/>
    <property type="molecule type" value="Genomic_DNA"/>
</dbReference>
<evidence type="ECO:0000256" key="2">
    <source>
        <dbReference type="SAM" id="SignalP"/>
    </source>
</evidence>
<dbReference type="PANTHER" id="PTHR39335:SF1">
    <property type="entry name" value="BLL4220 PROTEIN"/>
    <property type="match status" value="1"/>
</dbReference>